<dbReference type="AlphaFoldDB" id="A0A9D4IZ77"/>
<organism evidence="2 3">
    <name type="scientific">Dreissena polymorpha</name>
    <name type="common">Zebra mussel</name>
    <name type="synonym">Mytilus polymorpha</name>
    <dbReference type="NCBI Taxonomy" id="45954"/>
    <lineage>
        <taxon>Eukaryota</taxon>
        <taxon>Metazoa</taxon>
        <taxon>Spiralia</taxon>
        <taxon>Lophotrochozoa</taxon>
        <taxon>Mollusca</taxon>
        <taxon>Bivalvia</taxon>
        <taxon>Autobranchia</taxon>
        <taxon>Heteroconchia</taxon>
        <taxon>Euheterodonta</taxon>
        <taxon>Imparidentia</taxon>
        <taxon>Neoheterodontei</taxon>
        <taxon>Myida</taxon>
        <taxon>Dreissenoidea</taxon>
        <taxon>Dreissenidae</taxon>
        <taxon>Dreissena</taxon>
    </lineage>
</organism>
<feature type="region of interest" description="Disordered" evidence="1">
    <location>
        <begin position="1"/>
        <end position="22"/>
    </location>
</feature>
<dbReference type="Proteomes" id="UP000828390">
    <property type="component" value="Unassembled WGS sequence"/>
</dbReference>
<comment type="caution">
    <text evidence="2">The sequence shown here is derived from an EMBL/GenBank/DDBJ whole genome shotgun (WGS) entry which is preliminary data.</text>
</comment>
<evidence type="ECO:0000313" key="3">
    <source>
        <dbReference type="Proteomes" id="UP000828390"/>
    </source>
</evidence>
<accession>A0A9D4IZ77</accession>
<dbReference type="EMBL" id="JAIWYP010000008">
    <property type="protein sequence ID" value="KAH3790144.1"/>
    <property type="molecule type" value="Genomic_DNA"/>
</dbReference>
<protein>
    <submittedName>
        <fullName evidence="2">Uncharacterized protein</fullName>
    </submittedName>
</protein>
<keyword evidence="3" id="KW-1185">Reference proteome</keyword>
<proteinExistence type="predicted"/>
<reference evidence="2" key="2">
    <citation type="submission" date="2020-11" db="EMBL/GenBank/DDBJ databases">
        <authorList>
            <person name="McCartney M.A."/>
            <person name="Auch B."/>
            <person name="Kono T."/>
            <person name="Mallez S."/>
            <person name="Becker A."/>
            <person name="Gohl D.M."/>
            <person name="Silverstein K.A.T."/>
            <person name="Koren S."/>
            <person name="Bechman K.B."/>
            <person name="Herman A."/>
            <person name="Abrahante J.E."/>
            <person name="Garbe J."/>
        </authorList>
    </citation>
    <scope>NUCLEOTIDE SEQUENCE</scope>
    <source>
        <strain evidence="2">Duluth1</strain>
        <tissue evidence="2">Whole animal</tissue>
    </source>
</reference>
<reference evidence="2" key="1">
    <citation type="journal article" date="2019" name="bioRxiv">
        <title>The Genome of the Zebra Mussel, Dreissena polymorpha: A Resource for Invasive Species Research.</title>
        <authorList>
            <person name="McCartney M.A."/>
            <person name="Auch B."/>
            <person name="Kono T."/>
            <person name="Mallez S."/>
            <person name="Zhang Y."/>
            <person name="Obille A."/>
            <person name="Becker A."/>
            <person name="Abrahante J.E."/>
            <person name="Garbe J."/>
            <person name="Badalamenti J.P."/>
            <person name="Herman A."/>
            <person name="Mangelson H."/>
            <person name="Liachko I."/>
            <person name="Sullivan S."/>
            <person name="Sone E.D."/>
            <person name="Koren S."/>
            <person name="Silverstein K.A.T."/>
            <person name="Beckman K.B."/>
            <person name="Gohl D.M."/>
        </authorList>
    </citation>
    <scope>NUCLEOTIDE SEQUENCE</scope>
    <source>
        <strain evidence="2">Duluth1</strain>
        <tissue evidence="2">Whole animal</tissue>
    </source>
</reference>
<sequence length="73" mass="7816">MHTDSQCINAAVPGPHTAATRTIPNHAANVPGRVGLQGSTRSYTAATWPTCRIMPDMIRVDPASIFDWGLTVI</sequence>
<gene>
    <name evidence="2" type="ORF">DPMN_168339</name>
</gene>
<evidence type="ECO:0000256" key="1">
    <source>
        <dbReference type="SAM" id="MobiDB-lite"/>
    </source>
</evidence>
<evidence type="ECO:0000313" key="2">
    <source>
        <dbReference type="EMBL" id="KAH3790144.1"/>
    </source>
</evidence>
<name>A0A9D4IZ77_DREPO</name>